<dbReference type="AlphaFoldDB" id="A0A2T0BBI0"/>
<dbReference type="NCBIfam" id="NF038032">
    <property type="entry name" value="CehA_McbA_metalo"/>
    <property type="match status" value="1"/>
</dbReference>
<dbReference type="SUPFAM" id="SSF89550">
    <property type="entry name" value="PHP domain-like"/>
    <property type="match status" value="1"/>
</dbReference>
<accession>A0A2T0BBI0</accession>
<dbReference type="Proteomes" id="UP000239471">
    <property type="component" value="Unassembled WGS sequence"/>
</dbReference>
<comment type="caution">
    <text evidence="1">The sequence shown here is derived from an EMBL/GenBank/DDBJ whole genome shotgun (WGS) entry which is preliminary data.</text>
</comment>
<evidence type="ECO:0000313" key="1">
    <source>
        <dbReference type="EMBL" id="PRR81259.1"/>
    </source>
</evidence>
<dbReference type="RefSeq" id="WP_106060590.1">
    <property type="nucleotide sequence ID" value="NZ_PVXQ01000033.1"/>
</dbReference>
<protein>
    <recommendedName>
        <fullName evidence="3">Polymerase/histidinol phosphatase N-terminal domain-containing protein</fullName>
    </recommendedName>
</protein>
<dbReference type="InterPro" id="IPR016195">
    <property type="entry name" value="Pol/histidinol_Pase-like"/>
</dbReference>
<name>A0A2T0BBI0_9CLOT</name>
<keyword evidence="2" id="KW-1185">Reference proteome</keyword>
<dbReference type="OrthoDB" id="9801679at2"/>
<evidence type="ECO:0000313" key="2">
    <source>
        <dbReference type="Proteomes" id="UP000239471"/>
    </source>
</evidence>
<proteinExistence type="predicted"/>
<evidence type="ECO:0008006" key="3">
    <source>
        <dbReference type="Google" id="ProtNLM"/>
    </source>
</evidence>
<organism evidence="1 2">
    <name type="scientific">Clostridium vincentii</name>
    <dbReference type="NCBI Taxonomy" id="52704"/>
    <lineage>
        <taxon>Bacteria</taxon>
        <taxon>Bacillati</taxon>
        <taxon>Bacillota</taxon>
        <taxon>Clostridia</taxon>
        <taxon>Eubacteriales</taxon>
        <taxon>Clostridiaceae</taxon>
        <taxon>Clostridium</taxon>
    </lineage>
</organism>
<gene>
    <name evidence="1" type="ORF">CLVI_26710</name>
</gene>
<sequence length="327" mass="37966">MGKSKEKPLKYYYGIPHCHSSFSTGEGTPYNAFDYGKNNGLDFLIITDHNSYLSKELLINNKRISKWMTTEIMRDKFKKNSNNFLPLAGFETKTYSYGDFNIINPSTFFTGVVRDLNLLVLWMLNNPDSIITINHPHKNINFLDYNELLNKLITSVEVGNGSFPNKYSRHDTYYYNLLDKGWKLGAINGQDNHKVNFGDSENLTVFLATDLDSKSLIDAFRNRKTYSTESRYLKMHFTINDVFMGDEIKEKTSILQFMIFAEDTKVKITSIEILTNKGIVVKKIDSLNLNSIKYMYNHKREENETWYLIKIYQEGKKVAISSAIFLR</sequence>
<dbReference type="EMBL" id="PVXQ01000033">
    <property type="protein sequence ID" value="PRR81259.1"/>
    <property type="molecule type" value="Genomic_DNA"/>
</dbReference>
<reference evidence="1 2" key="1">
    <citation type="submission" date="2018-03" db="EMBL/GenBank/DDBJ databases">
        <title>Genome sequence of Clostridium vincentii DSM 10228.</title>
        <authorList>
            <person name="Poehlein A."/>
            <person name="Daniel R."/>
        </authorList>
    </citation>
    <scope>NUCLEOTIDE SEQUENCE [LARGE SCALE GENOMIC DNA]</scope>
    <source>
        <strain evidence="1 2">DSM 10228</strain>
    </source>
</reference>
<dbReference type="Gene3D" id="3.20.20.140">
    <property type="entry name" value="Metal-dependent hydrolases"/>
    <property type="match status" value="1"/>
</dbReference>